<organism evidence="3 4">
    <name type="scientific">[Mycobacterium] manitobense</name>
    <dbReference type="NCBI Taxonomy" id="190147"/>
    <lineage>
        <taxon>Bacteria</taxon>
        <taxon>Bacillati</taxon>
        <taxon>Actinomycetota</taxon>
        <taxon>Actinomycetes</taxon>
        <taxon>Mycobacteriales</taxon>
        <taxon>Mycobacteriaceae</taxon>
        <taxon>Mycolicibacterium</taxon>
    </lineage>
</organism>
<keyword evidence="1" id="KW-0812">Transmembrane</keyword>
<reference evidence="3" key="2">
    <citation type="journal article" date="2022" name="BMC Genomics">
        <title>Comparative genome analysis of mycobacteria focusing on tRNA and non-coding RNA.</title>
        <authorList>
            <person name="Behra P.R.K."/>
            <person name="Pettersson B.M.F."/>
            <person name="Ramesh M."/>
            <person name="Das S."/>
            <person name="Dasgupta S."/>
            <person name="Kirsebom L.A."/>
        </authorList>
    </citation>
    <scope>NUCLEOTIDE SEQUENCE</scope>
    <source>
        <strain evidence="3">DSM 44615</strain>
    </source>
</reference>
<evidence type="ECO:0000259" key="2">
    <source>
        <dbReference type="Pfam" id="PF25842"/>
    </source>
</evidence>
<reference evidence="3" key="1">
    <citation type="submission" date="2020-07" db="EMBL/GenBank/DDBJ databases">
        <authorList>
            <person name="Pettersson B.M.F."/>
            <person name="Behra P.R.K."/>
            <person name="Ramesh M."/>
            <person name="Das S."/>
            <person name="Dasgupta S."/>
            <person name="Kirsebom L.A."/>
        </authorList>
    </citation>
    <scope>NUCLEOTIDE SEQUENCE</scope>
    <source>
        <strain evidence="3">DSM 44615</strain>
    </source>
</reference>
<feature type="transmembrane region" description="Helical" evidence="1">
    <location>
        <begin position="46"/>
        <end position="68"/>
    </location>
</feature>
<accession>A0A9X2Y6Q6</accession>
<comment type="caution">
    <text evidence="3">The sequence shown here is derived from an EMBL/GenBank/DDBJ whole genome shotgun (WGS) entry which is preliminary data.</text>
</comment>
<dbReference type="InterPro" id="IPR012340">
    <property type="entry name" value="NA-bd_OB-fold"/>
</dbReference>
<dbReference type="AlphaFoldDB" id="A0A9X2Y6Q6"/>
<feature type="transmembrane region" description="Helical" evidence="1">
    <location>
        <begin position="20"/>
        <end position="39"/>
    </location>
</feature>
<dbReference type="EMBL" id="JACKSJ010000024">
    <property type="protein sequence ID" value="MCV7168952.1"/>
    <property type="molecule type" value="Genomic_DNA"/>
</dbReference>
<name>A0A9X2Y6Q6_9MYCO</name>
<dbReference type="Gene3D" id="2.40.50.140">
    <property type="entry name" value="Nucleic acid-binding proteins"/>
    <property type="match status" value="1"/>
</dbReference>
<feature type="transmembrane region" description="Helical" evidence="1">
    <location>
        <begin position="80"/>
        <end position="102"/>
    </location>
</feature>
<feature type="domain" description="Membrane protein NfeD2 N-terminal transmembrane" evidence="2">
    <location>
        <begin position="17"/>
        <end position="106"/>
    </location>
</feature>
<dbReference type="RefSeq" id="WP_372503655.1">
    <property type="nucleotide sequence ID" value="NZ_JACKSJ010000024.1"/>
</dbReference>
<evidence type="ECO:0000256" key="1">
    <source>
        <dbReference type="SAM" id="Phobius"/>
    </source>
</evidence>
<protein>
    <recommendedName>
        <fullName evidence="2">Membrane protein NfeD2 N-terminal transmembrane domain-containing protein</fullName>
    </recommendedName>
</protein>
<dbReference type="Pfam" id="PF25842">
    <property type="entry name" value="NfeD_TM"/>
    <property type="match status" value="1"/>
</dbReference>
<evidence type="ECO:0000313" key="4">
    <source>
        <dbReference type="Proteomes" id="UP001140293"/>
    </source>
</evidence>
<keyword evidence="1" id="KW-0472">Membrane</keyword>
<dbReference type="InterPro" id="IPR058653">
    <property type="entry name" value="NfeD2_TM"/>
</dbReference>
<gene>
    <name evidence="3" type="ORF">H7I41_03325</name>
</gene>
<dbReference type="Proteomes" id="UP001140293">
    <property type="component" value="Unassembled WGS sequence"/>
</dbReference>
<proteinExistence type="predicted"/>
<keyword evidence="4" id="KW-1185">Reference proteome</keyword>
<sequence>MDHDHPVAVPARPEDPVTAVYLAAFVVGAVAVLSALLFAEVGSGDGMPFLSLTGLSAAVLGAGAGGLIGEWAGLPGFGSALVAGGAAIVLVSLLQGVLLPYLRRQEANSHRGRSSYIGLLGTVTLEVPPEGWGEVSFVDVDGNRVRSKARSDEPAALPKSTQVYIADVDADYVHVVAVPDLDHPSERF</sequence>
<keyword evidence="1" id="KW-1133">Transmembrane helix</keyword>
<evidence type="ECO:0000313" key="3">
    <source>
        <dbReference type="EMBL" id="MCV7168952.1"/>
    </source>
</evidence>